<keyword evidence="2" id="KW-1133">Transmembrane helix</keyword>
<dbReference type="EMBL" id="JH815902">
    <property type="protein sequence ID" value="EKC30945.1"/>
    <property type="molecule type" value="Genomic_DNA"/>
</dbReference>
<sequence>MDQDPESGKTTGKPCENVREEFRVQKFGFSDVQPRYFVTAQCFSPALFCVWTGFWALFHMTVICLQFYFIDDHPNPKWLSFLTNWGYTLLALSSVWDCVCTMYVNTTRKDLLADDASSNLSWYLKIQWILFNVSTVIAVVITLLFYSLLTPDFTASSVLKHAINSVYAVLSLTVSAKPVRLLHVYQAVLFSVVYSVFSLVYQKAGGGAIYTVLDWDKMPNTVLLSLATVLVVVPMVHLVMFTIYRLRVFAWNSCCRKRQVCDDADVGRNANFDGSSSTLSVIIIIFFILIFLFLCILRCRMRRTEHKEHDLYNLFFSRSAHRGSILVPNPPTLEVSTGSRKTSTKSQKGLSLRRCSQGDNRRHSLQSLSIETEIGPKIPNTARRGRRGSAPVDLLADSINMYKGNELTDRYHLFQSHPSTPQHREGSENSSVPSFQDKNFVSARRVGKRLNTRISTLSFAAHMNIPEVKESSGNACGTTPDL</sequence>
<reference evidence="3" key="1">
    <citation type="journal article" date="2012" name="Nature">
        <title>The oyster genome reveals stress adaptation and complexity of shell formation.</title>
        <authorList>
            <person name="Zhang G."/>
            <person name="Fang X."/>
            <person name="Guo X."/>
            <person name="Li L."/>
            <person name="Luo R."/>
            <person name="Xu F."/>
            <person name="Yang P."/>
            <person name="Zhang L."/>
            <person name="Wang X."/>
            <person name="Qi H."/>
            <person name="Xiong Z."/>
            <person name="Que H."/>
            <person name="Xie Y."/>
            <person name="Holland P.W."/>
            <person name="Paps J."/>
            <person name="Zhu Y."/>
            <person name="Wu F."/>
            <person name="Chen Y."/>
            <person name="Wang J."/>
            <person name="Peng C."/>
            <person name="Meng J."/>
            <person name="Yang L."/>
            <person name="Liu J."/>
            <person name="Wen B."/>
            <person name="Zhang N."/>
            <person name="Huang Z."/>
            <person name="Zhu Q."/>
            <person name="Feng Y."/>
            <person name="Mount A."/>
            <person name="Hedgecock D."/>
            <person name="Xu Z."/>
            <person name="Liu Y."/>
            <person name="Domazet-Loso T."/>
            <person name="Du Y."/>
            <person name="Sun X."/>
            <person name="Zhang S."/>
            <person name="Liu B."/>
            <person name="Cheng P."/>
            <person name="Jiang X."/>
            <person name="Li J."/>
            <person name="Fan D."/>
            <person name="Wang W."/>
            <person name="Fu W."/>
            <person name="Wang T."/>
            <person name="Wang B."/>
            <person name="Zhang J."/>
            <person name="Peng Z."/>
            <person name="Li Y."/>
            <person name="Li N."/>
            <person name="Wang J."/>
            <person name="Chen M."/>
            <person name="He Y."/>
            <person name="Tan F."/>
            <person name="Song X."/>
            <person name="Zheng Q."/>
            <person name="Huang R."/>
            <person name="Yang H."/>
            <person name="Du X."/>
            <person name="Chen L."/>
            <person name="Yang M."/>
            <person name="Gaffney P.M."/>
            <person name="Wang S."/>
            <person name="Luo L."/>
            <person name="She Z."/>
            <person name="Ming Y."/>
            <person name="Huang W."/>
            <person name="Zhang S."/>
            <person name="Huang B."/>
            <person name="Zhang Y."/>
            <person name="Qu T."/>
            <person name="Ni P."/>
            <person name="Miao G."/>
            <person name="Wang J."/>
            <person name="Wang Q."/>
            <person name="Steinberg C.E."/>
            <person name="Wang H."/>
            <person name="Li N."/>
            <person name="Qian L."/>
            <person name="Zhang G."/>
            <person name="Li Y."/>
            <person name="Yang H."/>
            <person name="Liu X."/>
            <person name="Wang J."/>
            <person name="Yin Y."/>
            <person name="Wang J."/>
        </authorList>
    </citation>
    <scope>NUCLEOTIDE SEQUENCE [LARGE SCALE GENOMIC DNA]</scope>
    <source>
        <strain evidence="3">05x7-T-G4-1.051#20</strain>
    </source>
</reference>
<organism evidence="3">
    <name type="scientific">Magallana gigas</name>
    <name type="common">Pacific oyster</name>
    <name type="synonym">Crassostrea gigas</name>
    <dbReference type="NCBI Taxonomy" id="29159"/>
    <lineage>
        <taxon>Eukaryota</taxon>
        <taxon>Metazoa</taxon>
        <taxon>Spiralia</taxon>
        <taxon>Lophotrochozoa</taxon>
        <taxon>Mollusca</taxon>
        <taxon>Bivalvia</taxon>
        <taxon>Autobranchia</taxon>
        <taxon>Pteriomorphia</taxon>
        <taxon>Ostreida</taxon>
        <taxon>Ostreoidea</taxon>
        <taxon>Ostreidae</taxon>
        <taxon>Magallana</taxon>
    </lineage>
</organism>
<evidence type="ECO:0000256" key="2">
    <source>
        <dbReference type="SAM" id="Phobius"/>
    </source>
</evidence>
<protein>
    <submittedName>
        <fullName evidence="3">Protein rolling stone</fullName>
    </submittedName>
</protein>
<gene>
    <name evidence="3" type="ORF">CGI_10012856</name>
</gene>
<evidence type="ECO:0000313" key="3">
    <source>
        <dbReference type="EMBL" id="EKC30945.1"/>
    </source>
</evidence>
<dbReference type="PANTHER" id="PTHR12242">
    <property type="entry name" value="OS02G0130600 PROTEIN-RELATED"/>
    <property type="match status" value="1"/>
</dbReference>
<dbReference type="InParanoid" id="K1QQ07"/>
<feature type="compositionally biased region" description="Polar residues" evidence="1">
    <location>
        <begin position="334"/>
        <end position="349"/>
    </location>
</feature>
<feature type="transmembrane region" description="Helical" evidence="2">
    <location>
        <begin position="182"/>
        <end position="201"/>
    </location>
</feature>
<feature type="transmembrane region" description="Helical" evidence="2">
    <location>
        <begin position="45"/>
        <end position="70"/>
    </location>
</feature>
<feature type="region of interest" description="Disordered" evidence="1">
    <location>
        <begin position="416"/>
        <end position="436"/>
    </location>
</feature>
<name>K1QQ07_MAGGI</name>
<dbReference type="GO" id="GO:0016020">
    <property type="term" value="C:membrane"/>
    <property type="evidence" value="ECO:0007669"/>
    <property type="project" value="TreeGrafter"/>
</dbReference>
<keyword evidence="2" id="KW-0812">Transmembrane</keyword>
<dbReference type="AlphaFoldDB" id="K1QQ07"/>
<dbReference type="PANTHER" id="PTHR12242:SF1">
    <property type="entry name" value="MYND-TYPE DOMAIN-CONTAINING PROTEIN"/>
    <property type="match status" value="1"/>
</dbReference>
<feature type="region of interest" description="Disordered" evidence="1">
    <location>
        <begin position="331"/>
        <end position="363"/>
    </location>
</feature>
<feature type="transmembrane region" description="Helical" evidence="2">
    <location>
        <begin position="85"/>
        <end position="105"/>
    </location>
</feature>
<dbReference type="Pfam" id="PF21534">
    <property type="entry name" value="Rost"/>
    <property type="match status" value="1"/>
</dbReference>
<dbReference type="HOGENOM" id="CLU_566519_0_0_1"/>
<feature type="transmembrane region" description="Helical" evidence="2">
    <location>
        <begin position="278"/>
        <end position="297"/>
    </location>
</feature>
<proteinExistence type="predicted"/>
<feature type="transmembrane region" description="Helical" evidence="2">
    <location>
        <begin position="126"/>
        <end position="149"/>
    </location>
</feature>
<evidence type="ECO:0000256" key="1">
    <source>
        <dbReference type="SAM" id="MobiDB-lite"/>
    </source>
</evidence>
<feature type="transmembrane region" description="Helical" evidence="2">
    <location>
        <begin position="222"/>
        <end position="244"/>
    </location>
</feature>
<accession>K1QQ07</accession>
<dbReference type="InterPro" id="IPR049352">
    <property type="entry name" value="Rost"/>
</dbReference>
<keyword evidence="2" id="KW-0472">Membrane</keyword>